<feature type="compositionally biased region" description="Basic residues" evidence="1">
    <location>
        <begin position="23"/>
        <end position="32"/>
    </location>
</feature>
<dbReference type="EMBL" id="LT554016">
    <property type="protein sequence ID" value="SAM02904.1"/>
    <property type="molecule type" value="Genomic_DNA"/>
</dbReference>
<protein>
    <submittedName>
        <fullName evidence="2">Uncharacterized protein</fullName>
    </submittedName>
</protein>
<feature type="compositionally biased region" description="Basic residues" evidence="1">
    <location>
        <begin position="108"/>
        <end position="118"/>
    </location>
</feature>
<accession>A0A168PSJ3</accession>
<dbReference type="InParanoid" id="A0A168PSJ3"/>
<sequence length="132" mass="15046">MAKSKTAKPTTKAASSTITPTKQIKKSHKQRVKGTSEADNPKYANKDFMLELITATAAKESQREDQKIAKKMAVEKLIEEKENKKQVKLTAKQKQLEEAKQRYLDAKSKKKNKKHKTKKESTDANKKKVRFA</sequence>
<feature type="compositionally biased region" description="Low complexity" evidence="1">
    <location>
        <begin position="1"/>
        <end position="22"/>
    </location>
</feature>
<name>A0A168PSJ3_ABSGL</name>
<evidence type="ECO:0000256" key="1">
    <source>
        <dbReference type="SAM" id="MobiDB-lite"/>
    </source>
</evidence>
<proteinExistence type="predicted"/>
<feature type="region of interest" description="Disordered" evidence="1">
    <location>
        <begin position="85"/>
        <end position="132"/>
    </location>
</feature>
<feature type="region of interest" description="Disordered" evidence="1">
    <location>
        <begin position="1"/>
        <end position="45"/>
    </location>
</feature>
<dbReference type="OMA" id="VDNPKYA"/>
<reference evidence="2" key="1">
    <citation type="submission" date="2016-04" db="EMBL/GenBank/DDBJ databases">
        <authorList>
            <person name="Evans L.H."/>
            <person name="Alamgir A."/>
            <person name="Owens N."/>
            <person name="Weber N.D."/>
            <person name="Virtaneva K."/>
            <person name="Barbian K."/>
            <person name="Babar A."/>
            <person name="Rosenke K."/>
        </authorList>
    </citation>
    <scope>NUCLEOTIDE SEQUENCE [LARGE SCALE GENOMIC DNA]</scope>
    <source>
        <strain evidence="2">CBS 101.48</strain>
    </source>
</reference>
<dbReference type="Proteomes" id="UP000078561">
    <property type="component" value="Unassembled WGS sequence"/>
</dbReference>
<organism evidence="2">
    <name type="scientific">Absidia glauca</name>
    <name type="common">Pin mould</name>
    <dbReference type="NCBI Taxonomy" id="4829"/>
    <lineage>
        <taxon>Eukaryota</taxon>
        <taxon>Fungi</taxon>
        <taxon>Fungi incertae sedis</taxon>
        <taxon>Mucoromycota</taxon>
        <taxon>Mucoromycotina</taxon>
        <taxon>Mucoromycetes</taxon>
        <taxon>Mucorales</taxon>
        <taxon>Cunninghamellaceae</taxon>
        <taxon>Absidia</taxon>
    </lineage>
</organism>
<evidence type="ECO:0000313" key="2">
    <source>
        <dbReference type="EMBL" id="SAM02904.1"/>
    </source>
</evidence>
<keyword evidence="3" id="KW-1185">Reference proteome</keyword>
<dbReference type="OrthoDB" id="2289834at2759"/>
<dbReference type="AlphaFoldDB" id="A0A168PSJ3"/>
<feature type="compositionally biased region" description="Basic and acidic residues" evidence="1">
    <location>
        <begin position="94"/>
        <end position="107"/>
    </location>
</feature>
<feature type="compositionally biased region" description="Basic and acidic residues" evidence="1">
    <location>
        <begin position="34"/>
        <end position="45"/>
    </location>
</feature>
<dbReference type="STRING" id="4829.A0A168PSJ3"/>
<gene>
    <name evidence="2" type="primary">ABSGL_08720.1 scaffold 10421</name>
</gene>
<evidence type="ECO:0000313" key="3">
    <source>
        <dbReference type="Proteomes" id="UP000078561"/>
    </source>
</evidence>